<gene>
    <name evidence="3" type="ORF">EDC14_1004216</name>
</gene>
<dbReference type="EMBL" id="SLUN01000004">
    <property type="protein sequence ID" value="TCL74278.1"/>
    <property type="molecule type" value="Genomic_DNA"/>
</dbReference>
<keyword evidence="4" id="KW-1185">Reference proteome</keyword>
<feature type="transmembrane region" description="Helical" evidence="1">
    <location>
        <begin position="66"/>
        <end position="90"/>
    </location>
</feature>
<dbReference type="PANTHER" id="PTHR36927:SF4">
    <property type="entry name" value="BLR5718 PROTEIN"/>
    <property type="match status" value="1"/>
</dbReference>
<dbReference type="Proteomes" id="UP000295008">
    <property type="component" value="Unassembled WGS sequence"/>
</dbReference>
<evidence type="ECO:0000256" key="1">
    <source>
        <dbReference type="SAM" id="Phobius"/>
    </source>
</evidence>
<keyword evidence="1" id="KW-0472">Membrane</keyword>
<dbReference type="Pfam" id="PF01757">
    <property type="entry name" value="Acyl_transf_3"/>
    <property type="match status" value="1"/>
</dbReference>
<feature type="transmembrane region" description="Helical" evidence="1">
    <location>
        <begin position="198"/>
        <end position="220"/>
    </location>
</feature>
<evidence type="ECO:0000259" key="2">
    <source>
        <dbReference type="Pfam" id="PF01757"/>
    </source>
</evidence>
<sequence>MQIQTRSGSAIFPAALTSDGGRLWFIDNIRWLMIVLVVMFHLSLTYGQVGDWYYTENRALDPASQIIFVAFITFTQAYFMGLLFLIAGYFAPGSYDKKGMGRFVLDRSARLGIPTLVHMGLLQPLITAIAWFFNPRNPMPTLTGYWHYIKSFQFVTYSGPLWFALALLIFILLYAGIRRLLSFIRPSSPRPPRSTTVTHPWVILSIIVLAVISFFVRLVYPFGTSVFNMKLCFFPQYIFLFSVGIVAYRRNWFLNIPYSFGIAWFKMAWLVGIPFWIMLILLGGALTNMTPYYGGLYWQAAAYAFWESFFCIGICLGLLVLFREKFNRQGKIAGFLTRNAFAVYVFHAPILVGLTLLAREIPLRPLLKTFLMTLIVLPSCFGLSDLLRRIPLWRKVF</sequence>
<comment type="caution">
    <text evidence="3">The sequence shown here is derived from an EMBL/GenBank/DDBJ whole genome shotgun (WGS) entry which is preliminary data.</text>
</comment>
<dbReference type="GO" id="GO:0016747">
    <property type="term" value="F:acyltransferase activity, transferring groups other than amino-acyl groups"/>
    <property type="evidence" value="ECO:0007669"/>
    <property type="project" value="InterPro"/>
</dbReference>
<protein>
    <submittedName>
        <fullName evidence="3">Fucose 4-O-acetylase-like acetyltransferase</fullName>
    </submittedName>
</protein>
<feature type="transmembrane region" description="Helical" evidence="1">
    <location>
        <begin position="260"/>
        <end position="284"/>
    </location>
</feature>
<evidence type="ECO:0000313" key="3">
    <source>
        <dbReference type="EMBL" id="TCL74278.1"/>
    </source>
</evidence>
<keyword evidence="3" id="KW-0808">Transferase</keyword>
<feature type="transmembrane region" description="Helical" evidence="1">
    <location>
        <begin position="370"/>
        <end position="387"/>
    </location>
</feature>
<dbReference type="AlphaFoldDB" id="A0A4R1S4W7"/>
<feature type="transmembrane region" description="Helical" evidence="1">
    <location>
        <begin position="226"/>
        <end position="248"/>
    </location>
</feature>
<dbReference type="PANTHER" id="PTHR36927">
    <property type="entry name" value="BLR4337 PROTEIN"/>
    <property type="match status" value="1"/>
</dbReference>
<dbReference type="InterPro" id="IPR002656">
    <property type="entry name" value="Acyl_transf_3_dom"/>
</dbReference>
<feature type="transmembrane region" description="Helical" evidence="1">
    <location>
        <begin position="341"/>
        <end position="358"/>
    </location>
</feature>
<dbReference type="RefSeq" id="WP_132013264.1">
    <property type="nucleotide sequence ID" value="NZ_SLUN01000004.1"/>
</dbReference>
<name>A0A4R1S4W7_HYDET</name>
<dbReference type="OrthoDB" id="5446016at2"/>
<accession>A0A4R1S4W7</accession>
<feature type="transmembrane region" description="Helical" evidence="1">
    <location>
        <begin position="296"/>
        <end position="321"/>
    </location>
</feature>
<organism evidence="3 4">
    <name type="scientific">Hydrogenispora ethanolica</name>
    <dbReference type="NCBI Taxonomy" id="1082276"/>
    <lineage>
        <taxon>Bacteria</taxon>
        <taxon>Bacillati</taxon>
        <taxon>Bacillota</taxon>
        <taxon>Hydrogenispora</taxon>
    </lineage>
</organism>
<keyword evidence="1" id="KW-1133">Transmembrane helix</keyword>
<proteinExistence type="predicted"/>
<dbReference type="InterPro" id="IPR050623">
    <property type="entry name" value="Glucan_succinyl_AcylTrfase"/>
</dbReference>
<feature type="transmembrane region" description="Helical" evidence="1">
    <location>
        <begin position="29"/>
        <end position="46"/>
    </location>
</feature>
<evidence type="ECO:0000313" key="4">
    <source>
        <dbReference type="Proteomes" id="UP000295008"/>
    </source>
</evidence>
<reference evidence="3 4" key="1">
    <citation type="submission" date="2019-03" db="EMBL/GenBank/DDBJ databases">
        <title>Genomic Encyclopedia of Type Strains, Phase IV (KMG-IV): sequencing the most valuable type-strain genomes for metagenomic binning, comparative biology and taxonomic classification.</title>
        <authorList>
            <person name="Goeker M."/>
        </authorList>
    </citation>
    <scope>NUCLEOTIDE SEQUENCE [LARGE SCALE GENOMIC DNA]</scope>
    <source>
        <strain evidence="3 4">LX-B</strain>
    </source>
</reference>
<feature type="transmembrane region" description="Helical" evidence="1">
    <location>
        <begin position="111"/>
        <end position="134"/>
    </location>
</feature>
<feature type="transmembrane region" description="Helical" evidence="1">
    <location>
        <begin position="154"/>
        <end position="177"/>
    </location>
</feature>
<feature type="domain" description="Acyltransferase 3" evidence="2">
    <location>
        <begin position="25"/>
        <end position="383"/>
    </location>
</feature>
<keyword evidence="1" id="KW-0812">Transmembrane</keyword>